<dbReference type="InterPro" id="IPR014729">
    <property type="entry name" value="Rossmann-like_a/b/a_fold"/>
</dbReference>
<feature type="binding site" evidence="1">
    <location>
        <begin position="67"/>
        <end position="80"/>
    </location>
    <ligand>
        <name>NAD(+)</name>
        <dbReference type="ChEBI" id="CHEBI:57540"/>
        <label>1</label>
    </ligand>
</feature>
<evidence type="ECO:0000313" key="5">
    <source>
        <dbReference type="Proteomes" id="UP000287224"/>
    </source>
</evidence>
<feature type="domain" description="Cytidyltransferase-like" evidence="2">
    <location>
        <begin position="6"/>
        <end position="71"/>
    </location>
</feature>
<comment type="caution">
    <text evidence="4">The sequence shown here is derived from an EMBL/GenBank/DDBJ whole genome shotgun (WGS) entry which is preliminary data.</text>
</comment>
<dbReference type="GO" id="GO:0009435">
    <property type="term" value="P:NAD+ biosynthetic process"/>
    <property type="evidence" value="ECO:0007669"/>
    <property type="project" value="InterPro"/>
</dbReference>
<keyword evidence="5" id="KW-1185">Reference proteome</keyword>
<reference evidence="5" key="1">
    <citation type="submission" date="2018-12" db="EMBL/GenBank/DDBJ databases">
        <title>Tengunoibacter tsumagoiensis gen. nov., sp. nov., Dictyobacter kobayashii sp. nov., D. alpinus sp. nov., and D. joshuensis sp. nov. and description of Dictyobacteraceae fam. nov. within the order Ktedonobacterales isolated from Tengu-no-mugimeshi.</title>
        <authorList>
            <person name="Wang C.M."/>
            <person name="Zheng Y."/>
            <person name="Sakai Y."/>
            <person name="Toyoda A."/>
            <person name="Minakuchi Y."/>
            <person name="Abe K."/>
            <person name="Yokota A."/>
            <person name="Yabe S."/>
        </authorList>
    </citation>
    <scope>NUCLEOTIDE SEQUENCE [LARGE SCALE GENOMIC DNA]</scope>
    <source>
        <strain evidence="5">S-27</strain>
    </source>
</reference>
<gene>
    <name evidence="4" type="primary">nadR</name>
    <name evidence="4" type="ORF">KDAU_68830</name>
</gene>
<dbReference type="OrthoDB" id="9802794at2"/>
<dbReference type="InterPro" id="IPR016429">
    <property type="entry name" value="NAD_NadR"/>
</dbReference>
<dbReference type="Gene3D" id="3.40.50.300">
    <property type="entry name" value="P-loop containing nucleotide triphosphate hydrolases"/>
    <property type="match status" value="1"/>
</dbReference>
<evidence type="ECO:0000313" key="4">
    <source>
        <dbReference type="EMBL" id="GCE09554.1"/>
    </source>
</evidence>
<dbReference type="EMBL" id="BIFQ01000002">
    <property type="protein sequence ID" value="GCE09554.1"/>
    <property type="molecule type" value="Genomic_DNA"/>
</dbReference>
<dbReference type="RefSeq" id="WP_126602092.1">
    <property type="nucleotide sequence ID" value="NZ_BIFQ01000002.1"/>
</dbReference>
<accession>A0A401ZRY8</accession>
<dbReference type="GO" id="GO:0000309">
    <property type="term" value="F:nicotinamide-nucleotide adenylyltransferase activity"/>
    <property type="evidence" value="ECO:0007669"/>
    <property type="project" value="InterPro"/>
</dbReference>
<organism evidence="4 5">
    <name type="scientific">Dictyobacter aurantiacus</name>
    <dbReference type="NCBI Taxonomy" id="1936993"/>
    <lineage>
        <taxon>Bacteria</taxon>
        <taxon>Bacillati</taxon>
        <taxon>Chloroflexota</taxon>
        <taxon>Ktedonobacteria</taxon>
        <taxon>Ktedonobacterales</taxon>
        <taxon>Dictyobacteraceae</taxon>
        <taxon>Dictyobacter</taxon>
    </lineage>
</organism>
<dbReference type="PIRSF" id="PIRSF004776">
    <property type="entry name" value="NadR_NMNAT/RNK"/>
    <property type="match status" value="1"/>
</dbReference>
<dbReference type="InterPro" id="IPR004821">
    <property type="entry name" value="Cyt_trans-like"/>
</dbReference>
<dbReference type="InterPro" id="IPR038727">
    <property type="entry name" value="NadR/Ttd14_AAA_dom"/>
</dbReference>
<dbReference type="InterPro" id="IPR027417">
    <property type="entry name" value="P-loop_NTPase"/>
</dbReference>
<feature type="domain" description="NadR/Ttd14 AAA" evidence="3">
    <location>
        <begin position="152"/>
        <end position="307"/>
    </location>
</feature>
<dbReference type="AlphaFoldDB" id="A0A401ZRY8"/>
<dbReference type="GO" id="GO:0000166">
    <property type="term" value="F:nucleotide binding"/>
    <property type="evidence" value="ECO:0007669"/>
    <property type="project" value="UniProtKB-KW"/>
</dbReference>
<dbReference type="PANTHER" id="PTHR37512">
    <property type="entry name" value="TRIFUNCTIONAL NAD BIOSYNTHESIS/REGULATOR PROTEIN NADR"/>
    <property type="match status" value="1"/>
</dbReference>
<dbReference type="Pfam" id="PF13521">
    <property type="entry name" value="AAA_28"/>
    <property type="match status" value="1"/>
</dbReference>
<feature type="binding site" evidence="1">
    <location>
        <position position="14"/>
    </location>
    <ligand>
        <name>NAD(+)</name>
        <dbReference type="ChEBI" id="CHEBI:57540"/>
        <label>1</label>
    </ligand>
</feature>
<dbReference type="InterPro" id="IPR052735">
    <property type="entry name" value="NAD_biosynth-regulator"/>
</dbReference>
<evidence type="ECO:0000256" key="1">
    <source>
        <dbReference type="PIRSR" id="PIRSR004776-1"/>
    </source>
</evidence>
<evidence type="ECO:0000259" key="2">
    <source>
        <dbReference type="Pfam" id="PF01467"/>
    </source>
</evidence>
<keyword evidence="1" id="KW-0547">Nucleotide-binding</keyword>
<protein>
    <submittedName>
        <fullName evidence="4">Transcriptional regulator NadR</fullName>
    </submittedName>
</protein>
<dbReference type="NCBIfam" id="TIGR00125">
    <property type="entry name" value="cyt_tran_rel"/>
    <property type="match status" value="1"/>
</dbReference>
<dbReference type="PANTHER" id="PTHR37512:SF1">
    <property type="entry name" value="NADR_TTD14 AAA DOMAIN-CONTAINING PROTEIN"/>
    <property type="match status" value="1"/>
</dbReference>
<dbReference type="GO" id="GO:0050262">
    <property type="term" value="F:ribosylnicotinamide kinase activity"/>
    <property type="evidence" value="ECO:0007669"/>
    <property type="project" value="InterPro"/>
</dbReference>
<dbReference type="Gene3D" id="3.40.50.620">
    <property type="entry name" value="HUPs"/>
    <property type="match status" value="1"/>
</dbReference>
<dbReference type="SUPFAM" id="SSF52540">
    <property type="entry name" value="P-loop containing nucleoside triphosphate hydrolases"/>
    <property type="match status" value="1"/>
</dbReference>
<name>A0A401ZRY8_9CHLR</name>
<sequence length="321" mass="37325">MTSGLVLGRFIPPHLGHQYLIDFAQQYVDELLLVVGTRPTDSIASELRLEWIKEMAPRARVIHVNDENPEETHPQYWQIWEQTLRAALPFIPDYIFASEDYGWKLAELLGMIYIPVNHPRTLVPISATRLRSNPLHYWQYLPLVVRPYYAKRVCIYGPESTGKSTLTIDLARHFQTVFVEEYARGLLDFKNGRCDDLEDINRIARGQRASTEALARQANRVLFCDTDLLTTTVWSNVLFGTCPAWLYAAADEMNYDLYLVTDIDVPWVDDNQRFFKNERQEFMDLCLQALRERNRPYLMISGSWEKRFARAVQAVENLLGT</sequence>
<dbReference type="Proteomes" id="UP000287224">
    <property type="component" value="Unassembled WGS sequence"/>
</dbReference>
<proteinExistence type="predicted"/>
<dbReference type="Pfam" id="PF01467">
    <property type="entry name" value="CTP_transf_like"/>
    <property type="match status" value="1"/>
</dbReference>
<dbReference type="SUPFAM" id="SSF52374">
    <property type="entry name" value="Nucleotidylyl transferase"/>
    <property type="match status" value="1"/>
</dbReference>
<evidence type="ECO:0000259" key="3">
    <source>
        <dbReference type="Pfam" id="PF13521"/>
    </source>
</evidence>